<feature type="non-terminal residue" evidence="4">
    <location>
        <position position="1"/>
    </location>
</feature>
<feature type="compositionally biased region" description="Low complexity" evidence="2">
    <location>
        <begin position="266"/>
        <end position="304"/>
    </location>
</feature>
<name>A0A8H7QKD3_9FUNG</name>
<evidence type="ECO:0000259" key="3">
    <source>
        <dbReference type="SMART" id="SM01327"/>
    </source>
</evidence>
<dbReference type="EMBL" id="JAEPRD010000206">
    <property type="protein sequence ID" value="KAG2194096.1"/>
    <property type="molecule type" value="Genomic_DNA"/>
</dbReference>
<feature type="region of interest" description="Disordered" evidence="2">
    <location>
        <begin position="172"/>
        <end position="211"/>
    </location>
</feature>
<accession>A0A8H7QKD3</accession>
<dbReference type="SMART" id="SM01327">
    <property type="entry name" value="Zds_C"/>
    <property type="match status" value="1"/>
</dbReference>
<dbReference type="Proteomes" id="UP000603453">
    <property type="component" value="Unassembled WGS sequence"/>
</dbReference>
<reference evidence="4" key="1">
    <citation type="submission" date="2020-12" db="EMBL/GenBank/DDBJ databases">
        <title>Metabolic potential, ecology and presence of endohyphal bacteria is reflected in genomic diversity of Mucoromycotina.</title>
        <authorList>
            <person name="Muszewska A."/>
            <person name="Okrasinska A."/>
            <person name="Steczkiewicz K."/>
            <person name="Drgas O."/>
            <person name="Orlowska M."/>
            <person name="Perlinska-Lenart U."/>
            <person name="Aleksandrzak-Piekarczyk T."/>
            <person name="Szatraj K."/>
            <person name="Zielenkiewicz U."/>
            <person name="Pilsyk S."/>
            <person name="Malc E."/>
            <person name="Mieczkowski P."/>
            <person name="Kruszewska J.S."/>
            <person name="Biernat P."/>
            <person name="Pawlowska J."/>
        </authorList>
    </citation>
    <scope>NUCLEOTIDE SEQUENCE</scope>
    <source>
        <strain evidence="4">WA0000017839</strain>
    </source>
</reference>
<evidence type="ECO:0000256" key="2">
    <source>
        <dbReference type="SAM" id="MobiDB-lite"/>
    </source>
</evidence>
<feature type="compositionally biased region" description="Polar residues" evidence="2">
    <location>
        <begin position="149"/>
        <end position="159"/>
    </location>
</feature>
<organism evidence="4 5">
    <name type="scientific">Mucor saturninus</name>
    <dbReference type="NCBI Taxonomy" id="64648"/>
    <lineage>
        <taxon>Eukaryota</taxon>
        <taxon>Fungi</taxon>
        <taxon>Fungi incertae sedis</taxon>
        <taxon>Mucoromycota</taxon>
        <taxon>Mucoromycotina</taxon>
        <taxon>Mucoromycetes</taxon>
        <taxon>Mucorales</taxon>
        <taxon>Mucorineae</taxon>
        <taxon>Mucoraceae</taxon>
        <taxon>Mucor</taxon>
    </lineage>
</organism>
<evidence type="ECO:0000313" key="5">
    <source>
        <dbReference type="Proteomes" id="UP000603453"/>
    </source>
</evidence>
<dbReference type="PANTHER" id="PTHR28089:SF1">
    <property type="entry name" value="PROTEIN ZDS1-RELATED"/>
    <property type="match status" value="1"/>
</dbReference>
<feature type="region of interest" description="Disordered" evidence="2">
    <location>
        <begin position="266"/>
        <end position="340"/>
    </location>
</feature>
<feature type="domain" description="Protein Zds1 C-terminal" evidence="3">
    <location>
        <begin position="434"/>
        <end position="486"/>
    </location>
</feature>
<keyword evidence="5" id="KW-1185">Reference proteome</keyword>
<feature type="coiled-coil region" evidence="1">
    <location>
        <begin position="22"/>
        <end position="56"/>
    </location>
</feature>
<feature type="region of interest" description="Disordered" evidence="2">
    <location>
        <begin position="134"/>
        <end position="159"/>
    </location>
</feature>
<dbReference type="Pfam" id="PF08632">
    <property type="entry name" value="Zds_C"/>
    <property type="match status" value="1"/>
</dbReference>
<dbReference type="PANTHER" id="PTHR28089">
    <property type="entry name" value="PROTEIN ZDS1-RELATED"/>
    <property type="match status" value="1"/>
</dbReference>
<dbReference type="InterPro" id="IPR040206">
    <property type="entry name" value="Zds1/2"/>
</dbReference>
<gene>
    <name evidence="4" type="ORF">INT47_011764</name>
</gene>
<keyword evidence="1" id="KW-0175">Coiled coil</keyword>
<sequence length="581" mass="64620">MNDTSSADRHSSDDDLYAALMLSNLLDNEQDVKDQQTQMERQRISLQAELDEANDSNDVIWVPADKHPQIAPTEFANFLKTHGAASSANHNNNGNNIRRRKSILSQSMYVKSTDDGEDLNRTLSEKKRNFLKKVMTDSDKRRDTHIFDRNSTANDDSSTILASTANSDKSLLRRSAFSARGRSRKTNSPSLQRRSLSQKSPGEKKQAWDKSAGIDLYDQPVNMSEWIDLGKVSLESDNSQRGILTRVHDAESQLLTNTNTTTTNITSTTTSTITSTPTSTTLTTTTTTKNNSNNIPTKPSTSPPVQKAAVKNIPKPVVSVKEPTKATPKRPAISRSASENSAVATTAAATAVTRIKPERRSSWLGGLFQQDKKKKAGLAGNTSPLSGLATLFSKSLSIKAAAAVPVTRSRSPSPPTTPPPPATPNIQDKKPSRLEQRTRFNANRLPLHVERAIYRLSHMKLADPRRPLRQQVLISNLMFWYLSIQQGDFQRQEEECRLVDLPLPLVVNNTVQQETIKKSSKMMTRFIHSAKKRKNEVSQFVQLNEPQVPKKHTNVQFSLAPIPSHHHPVLNFEEEDDVPLS</sequence>
<dbReference type="OrthoDB" id="5589766at2759"/>
<feature type="compositionally biased region" description="Pro residues" evidence="2">
    <location>
        <begin position="412"/>
        <end position="423"/>
    </location>
</feature>
<dbReference type="GO" id="GO:0010971">
    <property type="term" value="P:positive regulation of G2/M transition of mitotic cell cycle"/>
    <property type="evidence" value="ECO:0007669"/>
    <property type="project" value="TreeGrafter"/>
</dbReference>
<dbReference type="InterPro" id="IPR013941">
    <property type="entry name" value="ZDS1_C"/>
</dbReference>
<dbReference type="AlphaFoldDB" id="A0A8H7QKD3"/>
<dbReference type="GO" id="GO:0005737">
    <property type="term" value="C:cytoplasm"/>
    <property type="evidence" value="ECO:0007669"/>
    <property type="project" value="TreeGrafter"/>
</dbReference>
<proteinExistence type="predicted"/>
<feature type="region of interest" description="Disordered" evidence="2">
    <location>
        <begin position="403"/>
        <end position="434"/>
    </location>
</feature>
<evidence type="ECO:0000313" key="4">
    <source>
        <dbReference type="EMBL" id="KAG2194096.1"/>
    </source>
</evidence>
<feature type="compositionally biased region" description="Polar residues" evidence="2">
    <location>
        <begin position="186"/>
        <end position="200"/>
    </location>
</feature>
<protein>
    <recommendedName>
        <fullName evidence="3">Protein Zds1 C-terminal domain-containing protein</fullName>
    </recommendedName>
</protein>
<dbReference type="GO" id="GO:0030010">
    <property type="term" value="P:establishment of cell polarity"/>
    <property type="evidence" value="ECO:0007669"/>
    <property type="project" value="TreeGrafter"/>
</dbReference>
<evidence type="ECO:0000256" key="1">
    <source>
        <dbReference type="SAM" id="Coils"/>
    </source>
</evidence>
<feature type="compositionally biased region" description="Basic and acidic residues" evidence="2">
    <location>
        <begin position="134"/>
        <end position="148"/>
    </location>
</feature>
<comment type="caution">
    <text evidence="4">The sequence shown here is derived from an EMBL/GenBank/DDBJ whole genome shotgun (WGS) entry which is preliminary data.</text>
</comment>